<protein>
    <recommendedName>
        <fullName evidence="3">SLH domain-containing protein</fullName>
    </recommendedName>
</protein>
<dbReference type="InterPro" id="IPR051465">
    <property type="entry name" value="Cell_Envelope_Struct_Comp"/>
</dbReference>
<dbReference type="Pfam" id="PF00395">
    <property type="entry name" value="SLH"/>
    <property type="match status" value="2"/>
</dbReference>
<reference evidence="4 5" key="2">
    <citation type="submission" date="2007-06" db="EMBL/GenBank/DDBJ databases">
        <title>Draft genome sequence of Pseudoflavonifractor capillosus ATCC 29799.</title>
        <authorList>
            <person name="Sudarsanam P."/>
            <person name="Ley R."/>
            <person name="Guruge J."/>
            <person name="Turnbaugh P.J."/>
            <person name="Mahowald M."/>
            <person name="Liep D."/>
            <person name="Gordon J."/>
        </authorList>
    </citation>
    <scope>NUCLEOTIDE SEQUENCE [LARGE SCALE GENOMIC DNA]</scope>
    <source>
        <strain evidence="4 5">ATCC 29799</strain>
    </source>
</reference>
<dbReference type="PANTHER" id="PTHR43308">
    <property type="entry name" value="OUTER MEMBRANE PROTEIN ALPHA-RELATED"/>
    <property type="match status" value="1"/>
</dbReference>
<dbReference type="EMBL" id="AAXG02000028">
    <property type="protein sequence ID" value="EDM99211.1"/>
    <property type="molecule type" value="Genomic_DNA"/>
</dbReference>
<feature type="chain" id="PRO_5002700369" description="SLH domain-containing protein" evidence="2">
    <location>
        <begin position="27"/>
        <end position="342"/>
    </location>
</feature>
<organism evidence="4 5">
    <name type="scientific">Pseudoflavonifractor capillosus ATCC 29799</name>
    <dbReference type="NCBI Taxonomy" id="411467"/>
    <lineage>
        <taxon>Bacteria</taxon>
        <taxon>Bacillati</taxon>
        <taxon>Bacillota</taxon>
        <taxon>Clostridia</taxon>
        <taxon>Eubacteriales</taxon>
        <taxon>Oscillospiraceae</taxon>
        <taxon>Pseudoflavonifractor</taxon>
    </lineage>
</organism>
<accession>A6NY41</accession>
<comment type="caution">
    <text evidence="4">The sequence shown here is derived from an EMBL/GenBank/DDBJ whole genome shotgun (WGS) entry which is preliminary data.</text>
</comment>
<dbReference type="PROSITE" id="PS51272">
    <property type="entry name" value="SLH"/>
    <property type="match status" value="2"/>
</dbReference>
<reference evidence="4 5" key="1">
    <citation type="submission" date="2007-04" db="EMBL/GenBank/DDBJ databases">
        <authorList>
            <person name="Fulton L."/>
            <person name="Clifton S."/>
            <person name="Fulton B."/>
            <person name="Xu J."/>
            <person name="Minx P."/>
            <person name="Pepin K.H."/>
            <person name="Johnson M."/>
            <person name="Thiruvilangam P."/>
            <person name="Bhonagiri V."/>
            <person name="Nash W.E."/>
            <person name="Mardis E.R."/>
            <person name="Wilson R.K."/>
        </authorList>
    </citation>
    <scope>NUCLEOTIDE SEQUENCE [LARGE SCALE GENOMIC DNA]</scope>
    <source>
        <strain evidence="4 5">ATCC 29799</strain>
    </source>
</reference>
<dbReference type="Proteomes" id="UP000003639">
    <property type="component" value="Unassembled WGS sequence"/>
</dbReference>
<gene>
    <name evidence="4" type="ORF">BACCAP_03140</name>
</gene>
<name>A6NY41_9FIRM</name>
<evidence type="ECO:0000256" key="1">
    <source>
        <dbReference type="ARBA" id="ARBA00022737"/>
    </source>
</evidence>
<feature type="domain" description="SLH" evidence="3">
    <location>
        <begin position="144"/>
        <end position="208"/>
    </location>
</feature>
<evidence type="ECO:0000256" key="2">
    <source>
        <dbReference type="SAM" id="SignalP"/>
    </source>
</evidence>
<keyword evidence="2" id="KW-0732">Signal</keyword>
<keyword evidence="1" id="KW-0677">Repeat</keyword>
<dbReference type="OrthoDB" id="9783944at2"/>
<evidence type="ECO:0000313" key="4">
    <source>
        <dbReference type="EMBL" id="EDM99211.1"/>
    </source>
</evidence>
<evidence type="ECO:0000259" key="3">
    <source>
        <dbReference type="PROSITE" id="PS51272"/>
    </source>
</evidence>
<dbReference type="STRING" id="411467.BACCAP_03140"/>
<evidence type="ECO:0000313" key="5">
    <source>
        <dbReference type="Proteomes" id="UP000003639"/>
    </source>
</evidence>
<dbReference type="PANTHER" id="PTHR43308:SF5">
    <property type="entry name" value="S-LAYER PROTEIN _ PEPTIDOGLYCAN ENDO-BETA-N-ACETYLGLUCOSAMINIDASE"/>
    <property type="match status" value="1"/>
</dbReference>
<sequence>MKLRRVAAGAISVVLAITMVSTSAFAADPSFKDVPSNHWAKQSITAMADKGIMTGVADGVFAPSNTLTYAEFFTMLTRQFYADKLSGAGEYWYSQFVAAAAAAGIDQGLSMKSVTDVITRYDMAQIMYNLMSKKGVQMPSNVDTSKIADWSKIPQEYQKAVSICYSLGTLSGTDSKGTFNGTGNMDRAQAAVVMSRLLEVCEGTPAPTPTPTPTPSGSKQITSITQLITKDGMEEYPGGFHANPDLVSHGCSGMGIASNGFSKFSFTFKAADTDTCIEYLIDPETAGYLDPMVLKESVVVKAGETKTFTFDCSKTKYVGLEIKENGTIGVFSEGWITNITFS</sequence>
<feature type="domain" description="SLH" evidence="3">
    <location>
        <begin position="27"/>
        <end position="90"/>
    </location>
</feature>
<keyword evidence="5" id="KW-1185">Reference proteome</keyword>
<dbReference type="InterPro" id="IPR001119">
    <property type="entry name" value="SLH_dom"/>
</dbReference>
<proteinExistence type="predicted"/>
<dbReference type="RefSeq" id="WP_006573648.1">
    <property type="nucleotide sequence ID" value="NZ_AAXG02000028.1"/>
</dbReference>
<dbReference type="AlphaFoldDB" id="A6NY41"/>
<dbReference type="eggNOG" id="COG5492">
    <property type="taxonomic scope" value="Bacteria"/>
</dbReference>
<feature type="signal peptide" evidence="2">
    <location>
        <begin position="1"/>
        <end position="26"/>
    </location>
</feature>